<evidence type="ECO:0000256" key="1">
    <source>
        <dbReference type="SAM" id="MobiDB-lite"/>
    </source>
</evidence>
<evidence type="ECO:0000313" key="2">
    <source>
        <dbReference type="EMBL" id="RQW85244.1"/>
    </source>
</evidence>
<feature type="region of interest" description="Disordered" evidence="1">
    <location>
        <begin position="15"/>
        <end position="47"/>
    </location>
</feature>
<organism evidence="2 3">
    <name type="scientific">Micromonospora chalcea</name>
    <dbReference type="NCBI Taxonomy" id="1874"/>
    <lineage>
        <taxon>Bacteria</taxon>
        <taxon>Bacillati</taxon>
        <taxon>Actinomycetota</taxon>
        <taxon>Actinomycetes</taxon>
        <taxon>Micromonosporales</taxon>
        <taxon>Micromonosporaceae</taxon>
        <taxon>Micromonospora</taxon>
    </lineage>
</organism>
<dbReference type="Proteomes" id="UP000274694">
    <property type="component" value="Unassembled WGS sequence"/>
</dbReference>
<accession>A0ABX9XWQ3</accession>
<proteinExistence type="predicted"/>
<sequence>MLPWMPSALAVARPRRTGRGRFGQPPGGQAAMISASRWSARSPDAVRSSGTRLAAPWKWYSAIAENGDETAPAVSSPS</sequence>
<keyword evidence="3" id="KW-1185">Reference proteome</keyword>
<name>A0ABX9XWQ3_MICCH</name>
<protein>
    <submittedName>
        <fullName evidence="2">Uncharacterized protein</fullName>
    </submittedName>
</protein>
<evidence type="ECO:0000313" key="3">
    <source>
        <dbReference type="Proteomes" id="UP000274694"/>
    </source>
</evidence>
<dbReference type="EMBL" id="QGTA01000328">
    <property type="protein sequence ID" value="RQW85244.1"/>
    <property type="molecule type" value="Genomic_DNA"/>
</dbReference>
<comment type="caution">
    <text evidence="2">The sequence shown here is derived from an EMBL/GenBank/DDBJ whole genome shotgun (WGS) entry which is preliminary data.</text>
</comment>
<gene>
    <name evidence="2" type="ORF">DLJ60_30670</name>
</gene>
<reference evidence="2 3" key="1">
    <citation type="submission" date="2018-05" db="EMBL/GenBank/DDBJ databases">
        <title>Micromonospora from Atacama Desert.</title>
        <authorList>
            <person name="Carro L."/>
            <person name="Goodfellow M."/>
            <person name="Klenk H.-P."/>
        </authorList>
    </citation>
    <scope>NUCLEOTIDE SEQUENCE [LARGE SCALE GENOMIC DNA]</scope>
    <source>
        <strain evidence="2 3">LB41</strain>
    </source>
</reference>